<reference evidence="3" key="1">
    <citation type="journal article" date="2019" name="Int. J. Syst. Evol. Microbiol.">
        <title>The Global Catalogue of Microorganisms (GCM) 10K type strain sequencing project: providing services to taxonomists for standard genome sequencing and annotation.</title>
        <authorList>
            <consortium name="The Broad Institute Genomics Platform"/>
            <consortium name="The Broad Institute Genome Sequencing Center for Infectious Disease"/>
            <person name="Wu L."/>
            <person name="Ma J."/>
        </authorList>
    </citation>
    <scope>NUCLEOTIDE SEQUENCE [LARGE SCALE GENOMIC DNA]</scope>
    <source>
        <strain evidence="3">JCM 18459</strain>
    </source>
</reference>
<gene>
    <name evidence="2" type="ORF">GCM10023340_12640</name>
</gene>
<accession>A0ABP9PD48</accession>
<proteinExistence type="predicted"/>
<evidence type="ECO:0000313" key="3">
    <source>
        <dbReference type="Proteomes" id="UP001500221"/>
    </source>
</evidence>
<dbReference type="Proteomes" id="UP001500221">
    <property type="component" value="Unassembled WGS sequence"/>
</dbReference>
<protein>
    <recommendedName>
        <fullName evidence="1">ARB-07466-like C-terminal domain-containing protein</fullName>
    </recommendedName>
</protein>
<organism evidence="2 3">
    <name type="scientific">Nocardioides marinquilinus</name>
    <dbReference type="NCBI Taxonomy" id="1210400"/>
    <lineage>
        <taxon>Bacteria</taxon>
        <taxon>Bacillati</taxon>
        <taxon>Actinomycetota</taxon>
        <taxon>Actinomycetes</taxon>
        <taxon>Propionibacteriales</taxon>
        <taxon>Nocardioidaceae</taxon>
        <taxon>Nocardioides</taxon>
    </lineage>
</organism>
<dbReference type="Pfam" id="PF26571">
    <property type="entry name" value="VldE"/>
    <property type="match status" value="1"/>
</dbReference>
<keyword evidence="3" id="KW-1185">Reference proteome</keyword>
<evidence type="ECO:0000259" key="1">
    <source>
        <dbReference type="Pfam" id="PF26571"/>
    </source>
</evidence>
<sequence length="169" mass="18979">MAGAPIEDYAAYQPATRCAPAAKPGTRTLLRFVVRTYGGRAGPVSRSCTRRTRVTSEHQEGRALDWMVDARTPQGRRAARALLDDLFATDPAGNEHARARRMGVMYVIWDDRMYAAWDAFRGEPYLSSSCPSRRRCSATLRHRDHVHVSLTRAAAQGRTSWFERRAGRG</sequence>
<evidence type="ECO:0000313" key="2">
    <source>
        <dbReference type="EMBL" id="GAA5144644.1"/>
    </source>
</evidence>
<comment type="caution">
    <text evidence="2">The sequence shown here is derived from an EMBL/GenBank/DDBJ whole genome shotgun (WGS) entry which is preliminary data.</text>
</comment>
<name>A0ABP9PD48_9ACTN</name>
<dbReference type="InterPro" id="IPR058593">
    <property type="entry name" value="ARB_07466-like_C"/>
</dbReference>
<dbReference type="EMBL" id="BAABKG010000002">
    <property type="protein sequence ID" value="GAA5144644.1"/>
    <property type="molecule type" value="Genomic_DNA"/>
</dbReference>
<feature type="domain" description="ARB-07466-like C-terminal" evidence="1">
    <location>
        <begin position="21"/>
        <end position="116"/>
    </location>
</feature>